<keyword evidence="15" id="KW-1185">Reference proteome</keyword>
<evidence type="ECO:0000256" key="9">
    <source>
        <dbReference type="ARBA" id="ARBA00023004"/>
    </source>
</evidence>
<gene>
    <name evidence="14" type="ORF">FB391_0269</name>
</gene>
<comment type="similarity">
    <text evidence="3">Belongs to the NMT1/THI5 family.</text>
</comment>
<dbReference type="GO" id="GO:0009228">
    <property type="term" value="P:thiamine biosynthetic process"/>
    <property type="evidence" value="ECO:0007669"/>
    <property type="project" value="UniProtKB-KW"/>
</dbReference>
<keyword evidence="6" id="KW-0479">Metal-binding</keyword>
<dbReference type="Gene3D" id="3.40.190.10">
    <property type="entry name" value="Periplasmic binding protein-like II"/>
    <property type="match status" value="2"/>
</dbReference>
<evidence type="ECO:0000256" key="10">
    <source>
        <dbReference type="ARBA" id="ARBA00033171"/>
    </source>
</evidence>
<dbReference type="GO" id="GO:0016740">
    <property type="term" value="F:transferase activity"/>
    <property type="evidence" value="ECO:0007669"/>
    <property type="project" value="UniProtKB-KW"/>
</dbReference>
<dbReference type="Proteomes" id="UP000320235">
    <property type="component" value="Unassembled WGS sequence"/>
</dbReference>
<dbReference type="GO" id="GO:0046872">
    <property type="term" value="F:metal ion binding"/>
    <property type="evidence" value="ECO:0007669"/>
    <property type="project" value="UniProtKB-KW"/>
</dbReference>
<comment type="pathway">
    <text evidence="2">Cofactor biosynthesis; thiamine diphosphate biosynthesis.</text>
</comment>
<evidence type="ECO:0000256" key="3">
    <source>
        <dbReference type="ARBA" id="ARBA00009406"/>
    </source>
</evidence>
<keyword evidence="9" id="KW-0408">Iron</keyword>
<keyword evidence="12" id="KW-0732">Signal</keyword>
<evidence type="ECO:0000256" key="8">
    <source>
        <dbReference type="ARBA" id="ARBA00022977"/>
    </source>
</evidence>
<feature type="chain" id="PRO_5022240557" description="Thiamine pyrimidine synthase" evidence="12">
    <location>
        <begin position="30"/>
        <end position="396"/>
    </location>
</feature>
<evidence type="ECO:0000313" key="15">
    <source>
        <dbReference type="Proteomes" id="UP000320235"/>
    </source>
</evidence>
<dbReference type="PANTHER" id="PTHR31528">
    <property type="entry name" value="4-AMINO-5-HYDROXYMETHYL-2-METHYLPYRIMIDINE PHOSPHATE SYNTHASE THI11-RELATED"/>
    <property type="match status" value="1"/>
</dbReference>
<keyword evidence="8" id="KW-0784">Thiamine biosynthesis</keyword>
<sequence>MTQQHSRGPGMRRGLFAASAFTVAALALAACSGSPDASDTGGGDDFEPITSLKLQLQWLPQAQFAGYYVAQEKGYFEEEGFDDVEIIPSGGDIVPQDALVDGDVDFAIAWVPKVLGTLEATGVELTDIAQVFQKSGTLQVSWKGDGITSVADFEGKRIGSWGFGNEWEIFAAMAAEDLDSTTVSITTQDFSMNALLDRDVDAAQAMTYNEWAQILEVVNPDTGQLYQPEDFDVVSYEDTEGAMLQDAVWADTERLKNDPAYADAAVRFLKAITKGWVYARDNAEESASIVYDIASTAEAAFPVGPVHQQWMMNEVNKLIWTGADFGLVDKAAWDKTVKGALAAKNQDDLELITTEPADSAYSNEYIQEALDQLKEEGVEVSGEYTPIDVVLTEGGQ</sequence>
<dbReference type="InterPro" id="IPR006311">
    <property type="entry name" value="TAT_signal"/>
</dbReference>
<dbReference type="InterPro" id="IPR027939">
    <property type="entry name" value="NMT1/THI5"/>
</dbReference>
<evidence type="ECO:0000256" key="6">
    <source>
        <dbReference type="ARBA" id="ARBA00022723"/>
    </source>
</evidence>
<evidence type="ECO:0000256" key="2">
    <source>
        <dbReference type="ARBA" id="ARBA00004948"/>
    </source>
</evidence>
<evidence type="ECO:0000256" key="11">
    <source>
        <dbReference type="ARBA" id="ARBA00048179"/>
    </source>
</evidence>
<dbReference type="PROSITE" id="PS51318">
    <property type="entry name" value="TAT"/>
    <property type="match status" value="1"/>
</dbReference>
<dbReference type="EMBL" id="VFPE01000001">
    <property type="protein sequence ID" value="TQM33982.1"/>
    <property type="molecule type" value="Genomic_DNA"/>
</dbReference>
<comment type="catalytic activity">
    <reaction evidence="11">
        <text>N(6)-(pyridoxal phosphate)-L-lysyl-[4-amino-5-hydroxymethyl-2-methylpyrimidine phosphate synthase] + L-histidyl-[4-amino-5-hydroxymethyl-2-methylpyrimidine phosphate synthase] + 2 Fe(3+) + 4 H2O = L-lysyl-[4-amino-5-hydroxymethyl-2-methylpyrimidine phosphate synthase] + (2S)-2-amino-5-hydroxy-4-oxopentanoyl-[4-amino-5-hydroxymethyl-2-methylpyrimidine phosphate synthase] + 4-amino-2-methyl-5-(phosphooxymethyl)pyrimidine + 3-oxopropanoate + 2 Fe(2+) + 2 H(+)</text>
        <dbReference type="Rhea" id="RHEA:65756"/>
        <dbReference type="Rhea" id="RHEA-COMP:16892"/>
        <dbReference type="Rhea" id="RHEA-COMP:16893"/>
        <dbReference type="Rhea" id="RHEA-COMP:16894"/>
        <dbReference type="Rhea" id="RHEA-COMP:16895"/>
        <dbReference type="ChEBI" id="CHEBI:15377"/>
        <dbReference type="ChEBI" id="CHEBI:15378"/>
        <dbReference type="ChEBI" id="CHEBI:29033"/>
        <dbReference type="ChEBI" id="CHEBI:29034"/>
        <dbReference type="ChEBI" id="CHEBI:29969"/>
        <dbReference type="ChEBI" id="CHEBI:29979"/>
        <dbReference type="ChEBI" id="CHEBI:33190"/>
        <dbReference type="ChEBI" id="CHEBI:58354"/>
        <dbReference type="ChEBI" id="CHEBI:143915"/>
        <dbReference type="ChEBI" id="CHEBI:157692"/>
    </reaction>
    <physiologicalReaction direction="left-to-right" evidence="11">
        <dbReference type="Rhea" id="RHEA:65757"/>
    </physiologicalReaction>
</comment>
<comment type="function">
    <text evidence="1">Responsible for the formation of the pyrimidine heterocycle in the thiamine biosynthesis pathway. Catalyzes the formation of hydroxymethylpyrimidine phosphate (HMP-P) from histidine and pyridoxal phosphate (PLP). The protein uses PLP and the active site histidine to form HMP-P, generating an inactive enzyme. The enzyme can only undergo a single turnover, which suggests it is a suicide enzyme.</text>
</comment>
<dbReference type="Pfam" id="PF09084">
    <property type="entry name" value="NMT1"/>
    <property type="match status" value="1"/>
</dbReference>
<dbReference type="PROSITE" id="PS51257">
    <property type="entry name" value="PROKAR_LIPOPROTEIN"/>
    <property type="match status" value="1"/>
</dbReference>
<dbReference type="RefSeq" id="WP_141892510.1">
    <property type="nucleotide sequence ID" value="NZ_BAABLH010000020.1"/>
</dbReference>
<evidence type="ECO:0000256" key="12">
    <source>
        <dbReference type="SAM" id="SignalP"/>
    </source>
</evidence>
<evidence type="ECO:0000256" key="1">
    <source>
        <dbReference type="ARBA" id="ARBA00003469"/>
    </source>
</evidence>
<evidence type="ECO:0000259" key="13">
    <source>
        <dbReference type="Pfam" id="PF09084"/>
    </source>
</evidence>
<dbReference type="SUPFAM" id="SSF53850">
    <property type="entry name" value="Periplasmic binding protein-like II"/>
    <property type="match status" value="1"/>
</dbReference>
<organism evidence="14 15">
    <name type="scientific">Microbacterium kyungheense</name>
    <dbReference type="NCBI Taxonomy" id="1263636"/>
    <lineage>
        <taxon>Bacteria</taxon>
        <taxon>Bacillati</taxon>
        <taxon>Actinomycetota</taxon>
        <taxon>Actinomycetes</taxon>
        <taxon>Micrococcales</taxon>
        <taxon>Microbacteriaceae</taxon>
        <taxon>Microbacterium</taxon>
    </lineage>
</organism>
<evidence type="ECO:0000313" key="14">
    <source>
        <dbReference type="EMBL" id="TQM33982.1"/>
    </source>
</evidence>
<dbReference type="AlphaFoldDB" id="A0A543FJM9"/>
<evidence type="ECO:0000256" key="7">
    <source>
        <dbReference type="ARBA" id="ARBA00022898"/>
    </source>
</evidence>
<comment type="subunit">
    <text evidence="4">Homodimer.</text>
</comment>
<accession>A0A543FJM9</accession>
<evidence type="ECO:0000256" key="5">
    <source>
        <dbReference type="ARBA" id="ARBA00022679"/>
    </source>
</evidence>
<keyword evidence="5" id="KW-0808">Transferase</keyword>
<reference evidence="14 15" key="1">
    <citation type="submission" date="2019-06" db="EMBL/GenBank/DDBJ databases">
        <title>Sequencing the genomes of 1000 actinobacteria strains.</title>
        <authorList>
            <person name="Klenk H.-P."/>
        </authorList>
    </citation>
    <scope>NUCLEOTIDE SEQUENCE [LARGE SCALE GENOMIC DNA]</scope>
    <source>
        <strain evidence="14 15">DSM 105492</strain>
    </source>
</reference>
<keyword evidence="7" id="KW-0663">Pyridoxal phosphate</keyword>
<dbReference type="OrthoDB" id="174578at2"/>
<comment type="caution">
    <text evidence="14">The sequence shown here is derived from an EMBL/GenBank/DDBJ whole genome shotgun (WGS) entry which is preliminary data.</text>
</comment>
<protein>
    <recommendedName>
        <fullName evidence="10">Thiamine pyrimidine synthase</fullName>
    </recommendedName>
</protein>
<name>A0A543FJM9_9MICO</name>
<evidence type="ECO:0000256" key="4">
    <source>
        <dbReference type="ARBA" id="ARBA00011738"/>
    </source>
</evidence>
<proteinExistence type="inferred from homology"/>
<dbReference type="InterPro" id="IPR015168">
    <property type="entry name" value="SsuA/THI5"/>
</dbReference>
<feature type="domain" description="SsuA/THI5-like" evidence="13">
    <location>
        <begin position="62"/>
        <end position="285"/>
    </location>
</feature>
<dbReference type="PANTHER" id="PTHR31528:SF1">
    <property type="entry name" value="4-AMINO-5-HYDROXYMETHYL-2-METHYLPYRIMIDINE PHOSPHATE SYNTHASE THI11-RELATED"/>
    <property type="match status" value="1"/>
</dbReference>
<feature type="signal peptide" evidence="12">
    <location>
        <begin position="1"/>
        <end position="29"/>
    </location>
</feature>